<keyword evidence="2" id="KW-1185">Reference proteome</keyword>
<dbReference type="RefSeq" id="XP_022506283.1">
    <property type="nucleotide sequence ID" value="XM_022661401.1"/>
</dbReference>
<reference evidence="1 2" key="1">
    <citation type="submission" date="2016-03" db="EMBL/GenBank/DDBJ databases">
        <title>Draft genome sequence of the Fonsecaea monophora CBS 269.37.</title>
        <authorList>
            <person name="Bombassaro A."/>
            <person name="Vinicius W.A."/>
            <person name="De Hoog S."/>
            <person name="Sun J."/>
            <person name="Souza E.M."/>
            <person name="Raittz R.T."/>
            <person name="Costa F."/>
            <person name="Leao A.C."/>
            <person name="Tadra-Sfeir M.Z."/>
            <person name="Baura V."/>
            <person name="Balsanelli E."/>
            <person name="Pedrosa F.O."/>
            <person name="Moreno L.F."/>
            <person name="Steffens M.B."/>
            <person name="Xi L."/>
            <person name="Bocca A.L."/>
            <person name="Felipe M.S."/>
            <person name="Teixeira M."/>
            <person name="Telles Filho F.Q."/>
            <person name="Azevedo C.M."/>
            <person name="Gomes R."/>
            <person name="Vicente V.A."/>
        </authorList>
    </citation>
    <scope>NUCLEOTIDE SEQUENCE [LARGE SCALE GENOMIC DNA]</scope>
    <source>
        <strain evidence="1 2">CBS 269.37</strain>
    </source>
</reference>
<dbReference type="Proteomes" id="UP000077002">
    <property type="component" value="Unassembled WGS sequence"/>
</dbReference>
<dbReference type="EMBL" id="LVKK01000164">
    <property type="protein sequence ID" value="OAG34331.1"/>
    <property type="molecule type" value="Genomic_DNA"/>
</dbReference>
<accession>A0A177ES94</accession>
<evidence type="ECO:0000313" key="1">
    <source>
        <dbReference type="EMBL" id="OAG34331.1"/>
    </source>
</evidence>
<organism evidence="1 2">
    <name type="scientific">Fonsecaea monophora</name>
    <dbReference type="NCBI Taxonomy" id="254056"/>
    <lineage>
        <taxon>Eukaryota</taxon>
        <taxon>Fungi</taxon>
        <taxon>Dikarya</taxon>
        <taxon>Ascomycota</taxon>
        <taxon>Pezizomycotina</taxon>
        <taxon>Eurotiomycetes</taxon>
        <taxon>Chaetothyriomycetidae</taxon>
        <taxon>Chaetothyriales</taxon>
        <taxon>Herpotrichiellaceae</taxon>
        <taxon>Fonsecaea</taxon>
    </lineage>
</organism>
<proteinExistence type="predicted"/>
<dbReference type="GeneID" id="34606604"/>
<name>A0A177ES94_9EURO</name>
<sequence length="154" mass="17622">MKVMHTQEILETFDPMFPREASSIWFSCTGAKEEREIATPLDTRAFINSAYTMDLDSPDWVMPTNTETPIQEAQPPPSNRISRIDRQLSQLYSLIRRARFHRVNSLPNVYADNLRLRISAACVPAALKGNTDGREFWPPPAPLYSESPWVDNIQ</sequence>
<gene>
    <name evidence="1" type="ORF">AYO21_11511</name>
</gene>
<protein>
    <submittedName>
        <fullName evidence="1">Uncharacterized protein</fullName>
    </submittedName>
</protein>
<comment type="caution">
    <text evidence="1">The sequence shown here is derived from an EMBL/GenBank/DDBJ whole genome shotgun (WGS) entry which is preliminary data.</text>
</comment>
<evidence type="ECO:0000313" key="2">
    <source>
        <dbReference type="Proteomes" id="UP000077002"/>
    </source>
</evidence>
<dbReference type="AlphaFoldDB" id="A0A177ES94"/>